<organism evidence="1 2">
    <name type="scientific">Roseibium aquae</name>
    <dbReference type="NCBI Taxonomy" id="1323746"/>
    <lineage>
        <taxon>Bacteria</taxon>
        <taxon>Pseudomonadati</taxon>
        <taxon>Pseudomonadota</taxon>
        <taxon>Alphaproteobacteria</taxon>
        <taxon>Hyphomicrobiales</taxon>
        <taxon>Stappiaceae</taxon>
        <taxon>Roseibium</taxon>
    </lineage>
</organism>
<proteinExistence type="predicted"/>
<dbReference type="RefSeq" id="WP_150497747.1">
    <property type="nucleotide sequence ID" value="NZ_BMFA01000008.1"/>
</dbReference>
<evidence type="ECO:0000313" key="1">
    <source>
        <dbReference type="EMBL" id="GGB55250.1"/>
    </source>
</evidence>
<evidence type="ECO:0000313" key="2">
    <source>
        <dbReference type="Proteomes" id="UP000605148"/>
    </source>
</evidence>
<protein>
    <recommendedName>
        <fullName evidence="3">Mu-like prophage protein gp16</fullName>
    </recommendedName>
</protein>
<name>A0A916TM11_9HYPH</name>
<sequence>MSDLARIHILKKQAGLDDDAYRDLLERETGKRSARALSPRERQAVIRALMRLQGPVLELAADRSAYARKLRALWCTGYWLGVIDTRAPEAMRAFLKRQTGLDSDRFLRDPKDADKAIEALKDWIRRKTANPGLFRIEKGLPAIYNNPQFQVVLHVWSKLAAVQAAPSSTLTGYLIDTFGHGDPERLNGADWIAVHRELGTLYRATLVRRGARGTRRP</sequence>
<reference evidence="1" key="1">
    <citation type="journal article" date="2014" name="Int. J. Syst. Evol. Microbiol.">
        <title>Complete genome sequence of Corynebacterium casei LMG S-19264T (=DSM 44701T), isolated from a smear-ripened cheese.</title>
        <authorList>
            <consortium name="US DOE Joint Genome Institute (JGI-PGF)"/>
            <person name="Walter F."/>
            <person name="Albersmeier A."/>
            <person name="Kalinowski J."/>
            <person name="Ruckert C."/>
        </authorList>
    </citation>
    <scope>NUCLEOTIDE SEQUENCE</scope>
    <source>
        <strain evidence="1">CGMCC 1.12426</strain>
    </source>
</reference>
<accession>A0A916TM11</accession>
<dbReference type="EMBL" id="BMFA01000008">
    <property type="protein sequence ID" value="GGB55250.1"/>
    <property type="molecule type" value="Genomic_DNA"/>
</dbReference>
<dbReference type="AlphaFoldDB" id="A0A916TM11"/>
<dbReference type="Proteomes" id="UP000605148">
    <property type="component" value="Unassembled WGS sequence"/>
</dbReference>
<evidence type="ECO:0008006" key="3">
    <source>
        <dbReference type="Google" id="ProtNLM"/>
    </source>
</evidence>
<comment type="caution">
    <text evidence="1">The sequence shown here is derived from an EMBL/GenBank/DDBJ whole genome shotgun (WGS) entry which is preliminary data.</text>
</comment>
<dbReference type="InterPro" id="IPR009363">
    <property type="entry name" value="Phage_Mu_Gp16"/>
</dbReference>
<dbReference type="OrthoDB" id="7353918at2"/>
<keyword evidence="2" id="KW-1185">Reference proteome</keyword>
<gene>
    <name evidence="1" type="ORF">GCM10011316_29150</name>
</gene>
<reference evidence="1" key="2">
    <citation type="submission" date="2020-09" db="EMBL/GenBank/DDBJ databases">
        <authorList>
            <person name="Sun Q."/>
            <person name="Zhou Y."/>
        </authorList>
    </citation>
    <scope>NUCLEOTIDE SEQUENCE</scope>
    <source>
        <strain evidence="1">CGMCC 1.12426</strain>
    </source>
</reference>
<dbReference type="Pfam" id="PF06252">
    <property type="entry name" value="GemA"/>
    <property type="match status" value="1"/>
</dbReference>